<dbReference type="EMBL" id="CASHTH010003016">
    <property type="protein sequence ID" value="CAI8038900.1"/>
    <property type="molecule type" value="Genomic_DNA"/>
</dbReference>
<dbReference type="AlphaFoldDB" id="A0AA35SZB2"/>
<dbReference type="Proteomes" id="UP001174909">
    <property type="component" value="Unassembled WGS sequence"/>
</dbReference>
<comment type="caution">
    <text evidence="1">The sequence shown here is derived from an EMBL/GenBank/DDBJ whole genome shotgun (WGS) entry which is preliminary data.</text>
</comment>
<organism evidence="1 2">
    <name type="scientific">Geodia barretti</name>
    <name type="common">Barrett's horny sponge</name>
    <dbReference type="NCBI Taxonomy" id="519541"/>
    <lineage>
        <taxon>Eukaryota</taxon>
        <taxon>Metazoa</taxon>
        <taxon>Porifera</taxon>
        <taxon>Demospongiae</taxon>
        <taxon>Heteroscleromorpha</taxon>
        <taxon>Tetractinellida</taxon>
        <taxon>Astrophorina</taxon>
        <taxon>Geodiidae</taxon>
        <taxon>Geodia</taxon>
    </lineage>
</organism>
<keyword evidence="2" id="KW-1185">Reference proteome</keyword>
<name>A0AA35SZB2_GEOBA</name>
<reference evidence="1" key="1">
    <citation type="submission" date="2023-03" db="EMBL/GenBank/DDBJ databases">
        <authorList>
            <person name="Steffen K."/>
            <person name="Cardenas P."/>
        </authorList>
    </citation>
    <scope>NUCLEOTIDE SEQUENCE</scope>
</reference>
<protein>
    <submittedName>
        <fullName evidence="1">Uncharacterized protein</fullName>
    </submittedName>
</protein>
<evidence type="ECO:0000313" key="1">
    <source>
        <dbReference type="EMBL" id="CAI8038900.1"/>
    </source>
</evidence>
<evidence type="ECO:0000313" key="2">
    <source>
        <dbReference type="Proteomes" id="UP001174909"/>
    </source>
</evidence>
<feature type="non-terminal residue" evidence="1">
    <location>
        <position position="126"/>
    </location>
</feature>
<accession>A0AA35SZB2</accession>
<proteinExistence type="predicted"/>
<sequence>PCSPSVWGDAIFSFDFPSSAWNFRSIGTAKVGGKFKTRMARVDLGGKKSGSIWMKRPEGRAKDSLLLEVTNTLPGLRSQSGRRLVFSHAAFGQQGSWLVVSDQLGDLYLLTSPETSLVSCTVQDRP</sequence>
<gene>
    <name evidence="1" type="ORF">GBAR_LOCUS21667</name>
</gene>